<sequence length="97" mass="10423">MEIRHLIVTGTVQGVGYRHGMSREAQRLGISGWVRNHKDGSVEALVEGSAEAVAAIIAWARRGPQNARAIHVAVEYDSELGKCLGESEGFVRLPDAG</sequence>
<dbReference type="InterPro" id="IPR020456">
    <property type="entry name" value="Acylphosphatase"/>
</dbReference>
<dbReference type="InterPro" id="IPR017968">
    <property type="entry name" value="Acylphosphatase_CS"/>
</dbReference>
<dbReference type="PANTHER" id="PTHR47268:SF4">
    <property type="entry name" value="ACYLPHOSPHATASE"/>
    <property type="match status" value="1"/>
</dbReference>
<organism evidence="2">
    <name type="scientific">mine drainage metagenome</name>
    <dbReference type="NCBI Taxonomy" id="410659"/>
    <lineage>
        <taxon>unclassified sequences</taxon>
        <taxon>metagenomes</taxon>
        <taxon>ecological metagenomes</taxon>
    </lineage>
</organism>
<dbReference type="PANTHER" id="PTHR47268">
    <property type="entry name" value="ACYLPHOSPHATASE"/>
    <property type="match status" value="1"/>
</dbReference>
<accession>A0A1J5RP00</accession>
<dbReference type="AlphaFoldDB" id="A0A1J5RP00"/>
<gene>
    <name evidence="2" type="primary">acyP_5</name>
    <name evidence="2" type="ORF">GALL_202280</name>
</gene>
<protein>
    <submittedName>
        <fullName evidence="2">Acylphosphatase</fullName>
        <ecNumber evidence="2">3.6.1.7</ecNumber>
    </submittedName>
</protein>
<reference evidence="2" key="1">
    <citation type="submission" date="2016-10" db="EMBL/GenBank/DDBJ databases">
        <title>Sequence of Gallionella enrichment culture.</title>
        <authorList>
            <person name="Poehlein A."/>
            <person name="Muehling M."/>
            <person name="Daniel R."/>
        </authorList>
    </citation>
    <scope>NUCLEOTIDE SEQUENCE</scope>
</reference>
<dbReference type="InterPro" id="IPR001792">
    <property type="entry name" value="Acylphosphatase-like_dom"/>
</dbReference>
<dbReference type="EMBL" id="MLJW01000128">
    <property type="protein sequence ID" value="OIQ97758.1"/>
    <property type="molecule type" value="Genomic_DNA"/>
</dbReference>
<dbReference type="PROSITE" id="PS51160">
    <property type="entry name" value="ACYLPHOSPHATASE_3"/>
    <property type="match status" value="1"/>
</dbReference>
<dbReference type="InterPro" id="IPR036046">
    <property type="entry name" value="Acylphosphatase-like_dom_sf"/>
</dbReference>
<feature type="domain" description="Acylphosphatase-like" evidence="1">
    <location>
        <begin position="3"/>
        <end position="94"/>
    </location>
</feature>
<evidence type="ECO:0000259" key="1">
    <source>
        <dbReference type="PROSITE" id="PS51160"/>
    </source>
</evidence>
<dbReference type="SUPFAM" id="SSF54975">
    <property type="entry name" value="Acylphosphatase/BLUF domain-like"/>
    <property type="match status" value="1"/>
</dbReference>
<dbReference type="EC" id="3.6.1.7" evidence="2"/>
<dbReference type="PROSITE" id="PS00151">
    <property type="entry name" value="ACYLPHOSPHATASE_2"/>
    <property type="match status" value="1"/>
</dbReference>
<comment type="caution">
    <text evidence="2">The sequence shown here is derived from an EMBL/GenBank/DDBJ whole genome shotgun (WGS) entry which is preliminary data.</text>
</comment>
<keyword evidence="2" id="KW-0378">Hydrolase</keyword>
<dbReference type="Pfam" id="PF00708">
    <property type="entry name" value="Acylphosphatase"/>
    <property type="match status" value="1"/>
</dbReference>
<dbReference type="PRINTS" id="PR00112">
    <property type="entry name" value="ACYLPHPHTASE"/>
</dbReference>
<evidence type="ECO:0000313" key="2">
    <source>
        <dbReference type="EMBL" id="OIQ97758.1"/>
    </source>
</evidence>
<dbReference type="GO" id="GO:0003998">
    <property type="term" value="F:acylphosphatase activity"/>
    <property type="evidence" value="ECO:0007669"/>
    <property type="project" value="UniProtKB-EC"/>
</dbReference>
<proteinExistence type="predicted"/>
<name>A0A1J5RP00_9ZZZZ</name>
<dbReference type="Gene3D" id="3.30.70.100">
    <property type="match status" value="1"/>
</dbReference>